<dbReference type="EMBL" id="BDIP01000750">
    <property type="protein sequence ID" value="GIQ82598.1"/>
    <property type="molecule type" value="Genomic_DNA"/>
</dbReference>
<keyword evidence="1" id="KW-0472">Membrane</keyword>
<evidence type="ECO:0000256" key="1">
    <source>
        <dbReference type="SAM" id="Phobius"/>
    </source>
</evidence>
<keyword evidence="1" id="KW-0812">Transmembrane</keyword>
<protein>
    <submittedName>
        <fullName evidence="2">Uncharacterized protein</fullName>
    </submittedName>
</protein>
<proteinExistence type="predicted"/>
<sequence length="473" mass="49338">MGSDHLMHVPPPPHPSLEAEFLEPSRFIRRFWCTALLFAGGMALAMMAVFSLIGYRCYSSDETGPFPRTLSAPLPLDLSVALSVSGLISITDAYSLPSITEGTGVVDTLHLGDTSASIYREIFQVGKADVRECGHNPADDEDDQACNDGIVCADGKCTTYVSVFAPTSFLNVDCDVANYYLSPSVPASVSHSLSDDDTDTHSVTLNDVTLSVPVVDLPASLSLDVSHTVMGDANIFSSASIGYVSVANAHFQGLLSIITASMVCVDGVTLMGRATVTGSSTADHYVGIDATIDVAPDAATSGTLNVYNGGDTTVVLRASSAEGTGVAVEDDTPLLKATIGPDPMKELVVCLDRVVMEGRSVNAESVWDKGIVSLHAYDLVAQTDVPLESAAVVSDDTSDNVGRFCVPGSGSDTCAQASVDSEGNTEASVGIMNRGPVNIILLLGMHEDGAGSVPPECVLVQPDPDTLNALLVR</sequence>
<accession>A0A9K3CUK7</accession>
<keyword evidence="3" id="KW-1185">Reference proteome</keyword>
<organism evidence="2 3">
    <name type="scientific">Kipferlia bialata</name>
    <dbReference type="NCBI Taxonomy" id="797122"/>
    <lineage>
        <taxon>Eukaryota</taxon>
        <taxon>Metamonada</taxon>
        <taxon>Carpediemonas-like organisms</taxon>
        <taxon>Kipferlia</taxon>
    </lineage>
</organism>
<dbReference type="Proteomes" id="UP000265618">
    <property type="component" value="Unassembled WGS sequence"/>
</dbReference>
<name>A0A9K3CUK7_9EUKA</name>
<comment type="caution">
    <text evidence="2">The sequence shown here is derived from an EMBL/GenBank/DDBJ whole genome shotgun (WGS) entry which is preliminary data.</text>
</comment>
<evidence type="ECO:0000313" key="2">
    <source>
        <dbReference type="EMBL" id="GIQ82598.1"/>
    </source>
</evidence>
<feature type="transmembrane region" description="Helical" evidence="1">
    <location>
        <begin position="31"/>
        <end position="55"/>
    </location>
</feature>
<dbReference type="AlphaFoldDB" id="A0A9K3CUK7"/>
<keyword evidence="1" id="KW-1133">Transmembrane helix</keyword>
<evidence type="ECO:0000313" key="3">
    <source>
        <dbReference type="Proteomes" id="UP000265618"/>
    </source>
</evidence>
<gene>
    <name evidence="2" type="ORF">KIPB_003762</name>
</gene>
<reference evidence="2 3" key="1">
    <citation type="journal article" date="2018" name="PLoS ONE">
        <title>The draft genome of Kipferlia bialata reveals reductive genome evolution in fornicate parasites.</title>
        <authorList>
            <person name="Tanifuji G."/>
            <person name="Takabayashi S."/>
            <person name="Kume K."/>
            <person name="Takagi M."/>
            <person name="Nakayama T."/>
            <person name="Kamikawa R."/>
            <person name="Inagaki Y."/>
            <person name="Hashimoto T."/>
        </authorList>
    </citation>
    <scope>NUCLEOTIDE SEQUENCE [LARGE SCALE GENOMIC DNA]</scope>
    <source>
        <strain evidence="2">NY0173</strain>
    </source>
</reference>